<feature type="binding site" evidence="7">
    <location>
        <position position="493"/>
    </location>
    <ligand>
        <name>L-aspartate</name>
        <dbReference type="ChEBI" id="CHEBI:29991"/>
    </ligand>
</feature>
<dbReference type="Pfam" id="PF01336">
    <property type="entry name" value="tRNA_anti-codon"/>
    <property type="match status" value="1"/>
</dbReference>
<keyword evidence="3 7" id="KW-0547">Nucleotide-binding</keyword>
<dbReference type="KEGG" id="lku:APS55_06005"/>
<dbReference type="InterPro" id="IPR004115">
    <property type="entry name" value="GAD-like_sf"/>
</dbReference>
<feature type="domain" description="Aminoacyl-transfer RNA synthetases class-II family profile" evidence="9">
    <location>
        <begin position="141"/>
        <end position="567"/>
    </location>
</feature>
<feature type="region of interest" description="Disordered" evidence="8">
    <location>
        <begin position="563"/>
        <end position="593"/>
    </location>
</feature>
<dbReference type="Pfam" id="PF00152">
    <property type="entry name" value="tRNA-synt_2"/>
    <property type="match status" value="1"/>
</dbReference>
<evidence type="ECO:0000256" key="7">
    <source>
        <dbReference type="HAMAP-Rule" id="MF_00044"/>
    </source>
</evidence>
<evidence type="ECO:0000313" key="11">
    <source>
        <dbReference type="Proteomes" id="UP000067203"/>
    </source>
</evidence>
<feature type="binding site" evidence="7">
    <location>
        <position position="221"/>
    </location>
    <ligand>
        <name>L-aspartate</name>
        <dbReference type="ChEBI" id="CHEBI:29991"/>
    </ligand>
</feature>
<dbReference type="InterPro" id="IPR004365">
    <property type="entry name" value="NA-bd_OB_tRNA"/>
</dbReference>
<keyword evidence="5 7" id="KW-0648">Protein biosynthesis</keyword>
<comment type="function">
    <text evidence="7">Catalyzes the attachment of L-aspartate to tRNA(Asp) in a two-step reaction: L-aspartate is first activated by ATP to form Asp-AMP and then transferred to the acceptor end of tRNA(Asp).</text>
</comment>
<evidence type="ECO:0000256" key="1">
    <source>
        <dbReference type="ARBA" id="ARBA00006303"/>
    </source>
</evidence>
<dbReference type="RefSeq" id="WP_034531634.1">
    <property type="nucleotide sequence ID" value="NZ_CP012920.1"/>
</dbReference>
<name>A0AAC8ZYU5_9LACO</name>
<feature type="region of interest" description="Aspartate" evidence="7">
    <location>
        <begin position="199"/>
        <end position="202"/>
    </location>
</feature>
<dbReference type="Proteomes" id="UP000067203">
    <property type="component" value="Chromosome"/>
</dbReference>
<reference evidence="10 11" key="2">
    <citation type="journal article" date="2016" name="PeerJ">
        <title>Genome sequencing and analysis of the first complete genome of Lactobacillus kunkeei strain MP2, an Apis mellifera gut isolate.</title>
        <authorList>
            <person name="Asenjo F."/>
            <person name="Olmos A."/>
            <person name="Henriquez-Piskulich P."/>
            <person name="Polanco V."/>
            <person name="Aldea P."/>
            <person name="Ugalde J.A."/>
            <person name="Trombert A.N."/>
        </authorList>
    </citation>
    <scope>NUCLEOTIDE SEQUENCE [LARGE SCALE GENOMIC DNA]</scope>
    <source>
        <strain evidence="10 11">MP2</strain>
    </source>
</reference>
<evidence type="ECO:0000256" key="2">
    <source>
        <dbReference type="ARBA" id="ARBA00022598"/>
    </source>
</evidence>
<dbReference type="InterPro" id="IPR045864">
    <property type="entry name" value="aa-tRNA-synth_II/BPL/LPL"/>
</dbReference>
<dbReference type="Gene3D" id="3.30.1360.30">
    <property type="entry name" value="GAD-like domain"/>
    <property type="match status" value="1"/>
</dbReference>
<keyword evidence="7" id="KW-0963">Cytoplasm</keyword>
<dbReference type="EC" id="6.1.1.12" evidence="7"/>
<evidence type="ECO:0000256" key="5">
    <source>
        <dbReference type="ARBA" id="ARBA00022917"/>
    </source>
</evidence>
<keyword evidence="4 7" id="KW-0067">ATP-binding</keyword>
<dbReference type="EMBL" id="CP012920">
    <property type="protein sequence ID" value="ALJ31784.1"/>
    <property type="molecule type" value="Genomic_DNA"/>
</dbReference>
<organism evidence="10 11">
    <name type="scientific">Apilactobacillus kunkeei</name>
    <dbReference type="NCBI Taxonomy" id="148814"/>
    <lineage>
        <taxon>Bacteria</taxon>
        <taxon>Bacillati</taxon>
        <taxon>Bacillota</taxon>
        <taxon>Bacilli</taxon>
        <taxon>Lactobacillales</taxon>
        <taxon>Lactobacillaceae</taxon>
        <taxon>Apilactobacillus</taxon>
    </lineage>
</organism>
<dbReference type="SUPFAM" id="SSF55261">
    <property type="entry name" value="GAD domain-like"/>
    <property type="match status" value="1"/>
</dbReference>
<feature type="binding site" evidence="7">
    <location>
        <position position="486"/>
    </location>
    <ligand>
        <name>ATP</name>
        <dbReference type="ChEBI" id="CHEBI:30616"/>
    </ligand>
</feature>
<feature type="binding site" evidence="7">
    <location>
        <position position="230"/>
    </location>
    <ligand>
        <name>ATP</name>
        <dbReference type="ChEBI" id="CHEBI:30616"/>
    </ligand>
</feature>
<comment type="subunit">
    <text evidence="7">Homodimer.</text>
</comment>
<dbReference type="InterPro" id="IPR002312">
    <property type="entry name" value="Asp/Asn-tRNA-synth_IIb"/>
</dbReference>
<evidence type="ECO:0000256" key="3">
    <source>
        <dbReference type="ARBA" id="ARBA00022741"/>
    </source>
</evidence>
<keyword evidence="2 7" id="KW-0436">Ligase</keyword>
<comment type="similarity">
    <text evidence="1 7">Belongs to the class-II aminoacyl-tRNA synthetase family. Type 1 subfamily.</text>
</comment>
<dbReference type="AlphaFoldDB" id="A0AAC8ZYU5"/>
<dbReference type="HAMAP" id="MF_00044">
    <property type="entry name" value="Asp_tRNA_synth_type1"/>
    <property type="match status" value="1"/>
</dbReference>
<dbReference type="Gene3D" id="2.40.50.140">
    <property type="entry name" value="Nucleic acid-binding proteins"/>
    <property type="match status" value="1"/>
</dbReference>
<dbReference type="GO" id="GO:0005524">
    <property type="term" value="F:ATP binding"/>
    <property type="evidence" value="ECO:0007669"/>
    <property type="project" value="UniProtKB-UniRule"/>
</dbReference>
<dbReference type="GO" id="GO:0140096">
    <property type="term" value="F:catalytic activity, acting on a protein"/>
    <property type="evidence" value="ECO:0007669"/>
    <property type="project" value="UniProtKB-ARBA"/>
</dbReference>
<evidence type="ECO:0000259" key="9">
    <source>
        <dbReference type="PROSITE" id="PS50862"/>
    </source>
</evidence>
<evidence type="ECO:0000256" key="6">
    <source>
        <dbReference type="ARBA" id="ARBA00023146"/>
    </source>
</evidence>
<dbReference type="InterPro" id="IPR012340">
    <property type="entry name" value="NA-bd_OB-fold"/>
</dbReference>
<keyword evidence="6 7" id="KW-0030">Aminoacyl-tRNA synthetase</keyword>
<dbReference type="NCBIfam" id="TIGR00459">
    <property type="entry name" value="aspS_bact"/>
    <property type="match status" value="1"/>
</dbReference>
<dbReference type="PROSITE" id="PS50862">
    <property type="entry name" value="AA_TRNA_LIGASE_II"/>
    <property type="match status" value="1"/>
</dbReference>
<dbReference type="GO" id="GO:0016740">
    <property type="term" value="F:transferase activity"/>
    <property type="evidence" value="ECO:0007669"/>
    <property type="project" value="UniProtKB-ARBA"/>
</dbReference>
<gene>
    <name evidence="7 10" type="primary">aspS</name>
    <name evidence="10" type="ORF">APS55_06005</name>
</gene>
<dbReference type="PANTHER" id="PTHR22594:SF5">
    <property type="entry name" value="ASPARTATE--TRNA LIGASE, MITOCHONDRIAL"/>
    <property type="match status" value="1"/>
</dbReference>
<reference evidence="11" key="1">
    <citation type="submission" date="2015-10" db="EMBL/GenBank/DDBJ databases">
        <title>Bioinformatic analysis of the first complete genome sequence of Lactobacillus kunkeei strain MP2, an Apis mellifera gut isolate.</title>
        <authorList>
            <person name="Asenjo F."/>
            <person name="Olmos A."/>
            <person name="Henriquez-Piskulich P."/>
            <person name="Aldea P."/>
            <person name="Ugalde J.A."/>
            <person name="Trombert A.N."/>
        </authorList>
    </citation>
    <scope>NUCLEOTIDE SEQUENCE [LARGE SCALE GENOMIC DNA]</scope>
    <source>
        <strain evidence="11">MP2</strain>
    </source>
</reference>
<dbReference type="InterPro" id="IPR004364">
    <property type="entry name" value="Aa-tRNA-synt_II"/>
</dbReference>
<dbReference type="GO" id="GO:0004815">
    <property type="term" value="F:aspartate-tRNA ligase activity"/>
    <property type="evidence" value="ECO:0007669"/>
    <property type="project" value="UniProtKB-UniRule"/>
</dbReference>
<dbReference type="NCBIfam" id="NF001750">
    <property type="entry name" value="PRK00476.1"/>
    <property type="match status" value="1"/>
</dbReference>
<accession>A0AAC8ZYU5</accession>
<evidence type="ECO:0000256" key="4">
    <source>
        <dbReference type="ARBA" id="ARBA00022840"/>
    </source>
</evidence>
<dbReference type="GO" id="GO:0006422">
    <property type="term" value="P:aspartyl-tRNA aminoacylation"/>
    <property type="evidence" value="ECO:0007669"/>
    <property type="project" value="UniProtKB-UniRule"/>
</dbReference>
<dbReference type="Pfam" id="PF02938">
    <property type="entry name" value="GAD"/>
    <property type="match status" value="1"/>
</dbReference>
<dbReference type="InterPro" id="IPR047090">
    <property type="entry name" value="AspRS_core"/>
</dbReference>
<comment type="caution">
    <text evidence="7">Lacks conserved residue(s) required for the propagation of feature annotation.</text>
</comment>
<dbReference type="GO" id="GO:0005737">
    <property type="term" value="C:cytoplasm"/>
    <property type="evidence" value="ECO:0007669"/>
    <property type="project" value="UniProtKB-SubCell"/>
</dbReference>
<feature type="binding site" evidence="7">
    <location>
        <begin position="538"/>
        <end position="541"/>
    </location>
    <ligand>
        <name>ATP</name>
        <dbReference type="ChEBI" id="CHEBI:30616"/>
    </ligand>
</feature>
<dbReference type="PRINTS" id="PR01042">
    <property type="entry name" value="TRNASYNTHASP"/>
</dbReference>
<dbReference type="InterPro" id="IPR047089">
    <property type="entry name" value="Asp-tRNA-ligase_1_N"/>
</dbReference>
<dbReference type="CDD" id="cd00777">
    <property type="entry name" value="AspRS_core"/>
    <property type="match status" value="1"/>
</dbReference>
<comment type="subcellular location">
    <subcellularLocation>
        <location evidence="7">Cytoplasm</location>
    </subcellularLocation>
</comment>
<comment type="catalytic activity">
    <reaction evidence="7">
        <text>tRNA(Asp) + L-aspartate + ATP = L-aspartyl-tRNA(Asp) + AMP + diphosphate</text>
        <dbReference type="Rhea" id="RHEA:19649"/>
        <dbReference type="Rhea" id="RHEA-COMP:9660"/>
        <dbReference type="Rhea" id="RHEA-COMP:9678"/>
        <dbReference type="ChEBI" id="CHEBI:29991"/>
        <dbReference type="ChEBI" id="CHEBI:30616"/>
        <dbReference type="ChEBI" id="CHEBI:33019"/>
        <dbReference type="ChEBI" id="CHEBI:78442"/>
        <dbReference type="ChEBI" id="CHEBI:78516"/>
        <dbReference type="ChEBI" id="CHEBI:456215"/>
        <dbReference type="EC" id="6.1.1.12"/>
    </reaction>
</comment>
<dbReference type="InterPro" id="IPR004524">
    <property type="entry name" value="Asp-tRNA-ligase_1"/>
</dbReference>
<dbReference type="SUPFAM" id="SSF50249">
    <property type="entry name" value="Nucleic acid-binding proteins"/>
    <property type="match status" value="1"/>
</dbReference>
<evidence type="ECO:0000313" key="10">
    <source>
        <dbReference type="EMBL" id="ALJ31784.1"/>
    </source>
</evidence>
<dbReference type="CDD" id="cd04317">
    <property type="entry name" value="EcAspRS_like_N"/>
    <property type="match status" value="1"/>
</dbReference>
<dbReference type="PANTHER" id="PTHR22594">
    <property type="entry name" value="ASPARTYL/LYSYL-TRNA SYNTHETASE"/>
    <property type="match status" value="1"/>
</dbReference>
<protein>
    <recommendedName>
        <fullName evidence="7">Aspartate--tRNA ligase</fullName>
        <ecNumber evidence="7">6.1.1.12</ecNumber>
    </recommendedName>
    <alternativeName>
        <fullName evidence="7">Aspartyl-tRNA synthetase</fullName>
        <shortName evidence="7">AspRS</shortName>
    </alternativeName>
</protein>
<feature type="compositionally biased region" description="Acidic residues" evidence="8">
    <location>
        <begin position="583"/>
        <end position="593"/>
    </location>
</feature>
<dbReference type="SUPFAM" id="SSF55681">
    <property type="entry name" value="Class II aaRS and biotin synthetases"/>
    <property type="match status" value="1"/>
</dbReference>
<dbReference type="InterPro" id="IPR029351">
    <property type="entry name" value="GAD_dom"/>
</dbReference>
<dbReference type="InterPro" id="IPR006195">
    <property type="entry name" value="aa-tRNA-synth_II"/>
</dbReference>
<evidence type="ECO:0000256" key="8">
    <source>
        <dbReference type="SAM" id="MobiDB-lite"/>
    </source>
</evidence>
<sequence>MNRTTYCGLVDESYLNQEVCLDGWVAKRRDLGKLIFVDLRDRKGIVQLVFSDKNSADALSIADQLRNEYVIEVKGTVVARSEKEVNPDINTGKIEIAVSEVKILNKSENPPFDIKDNITASEETKLKYRYLDLRRPEVQRGIILRSKITQAVHEYFNNNGFVDIETPNLTVSTPEGARDYLVPSRLYHGSFYALPQSPQLFKQLLMGSGFDRYYQIARCFRDEDLRGDRQPEFTQIDMETSFLNAEDIQELTEGLIVKVMKDTLNIDIKAPFKRITWQESMDRFGTDQPDVRFGMELKDLSDIVKDVNFKVFSGAIENGGKVKAIAVPGGADKYSRKDIDKYAEYVERFGAKGLAWMKVTDEGLTGPIAKFFDDESVVDQMLVATEAKAGDLLLFAADRDKVVADTLGYLRCAIAKEQDMIPSDVFDFLWVVDWPLFDYDEGIDRWVPAHHPFTMPNEGDEHYLNDGEDPHKAHAQSYDIILNGLELGGGSIRIHTKELQLKMLKALGFTRESAQEQFGYFLDALDYGFPPHGGLAIGLDRFARLLAQTENIRDVIAFPKNSKATEPMTNAPAPVSKKQLDDLGLEAEDEPEA</sequence>
<feature type="binding site" evidence="7">
    <location>
        <position position="450"/>
    </location>
    <ligand>
        <name>L-aspartate</name>
        <dbReference type="ChEBI" id="CHEBI:29991"/>
    </ligand>
</feature>
<proteinExistence type="inferred from homology"/>
<dbReference type="GO" id="GO:0003676">
    <property type="term" value="F:nucleic acid binding"/>
    <property type="evidence" value="ECO:0007669"/>
    <property type="project" value="InterPro"/>
</dbReference>
<feature type="binding site" evidence="7">
    <location>
        <begin position="221"/>
        <end position="223"/>
    </location>
    <ligand>
        <name>ATP</name>
        <dbReference type="ChEBI" id="CHEBI:30616"/>
    </ligand>
</feature>
<feature type="binding site" evidence="7">
    <location>
        <position position="175"/>
    </location>
    <ligand>
        <name>L-aspartate</name>
        <dbReference type="ChEBI" id="CHEBI:29991"/>
    </ligand>
</feature>
<dbReference type="Gene3D" id="3.30.930.10">
    <property type="entry name" value="Bira Bifunctional Protein, Domain 2"/>
    <property type="match status" value="1"/>
</dbReference>